<evidence type="ECO:0000256" key="4">
    <source>
        <dbReference type="ARBA" id="ARBA00022840"/>
    </source>
</evidence>
<dbReference type="Proteomes" id="UP000525686">
    <property type="component" value="Unassembled WGS sequence"/>
</dbReference>
<dbReference type="GO" id="GO:0005524">
    <property type="term" value="F:ATP binding"/>
    <property type="evidence" value="ECO:0007669"/>
    <property type="project" value="UniProtKB-KW"/>
</dbReference>
<keyword evidence="3" id="KW-0547">Nucleotide-binding</keyword>
<protein>
    <recommendedName>
        <fullName evidence="1">glutamate--cysteine ligase</fullName>
        <ecNumber evidence="1">6.3.2.2</ecNumber>
    </recommendedName>
</protein>
<proteinExistence type="predicted"/>
<dbReference type="EC" id="6.3.2.2" evidence="1"/>
<comment type="caution">
    <text evidence="6">The sequence shown here is derived from an EMBL/GenBank/DDBJ whole genome shotgun (WGS) entry which is preliminary data.</text>
</comment>
<dbReference type="RefSeq" id="WP_228453033.1">
    <property type="nucleotide sequence ID" value="NZ_JABJWZ010000517.1"/>
</dbReference>
<gene>
    <name evidence="6" type="ORF">H3146_26930</name>
</gene>
<comment type="catalytic activity">
    <reaction evidence="5">
        <text>L-cysteine + L-glutamate + ATP = gamma-L-glutamyl-L-cysteine + ADP + phosphate + H(+)</text>
        <dbReference type="Rhea" id="RHEA:13285"/>
        <dbReference type="ChEBI" id="CHEBI:15378"/>
        <dbReference type="ChEBI" id="CHEBI:29985"/>
        <dbReference type="ChEBI" id="CHEBI:30616"/>
        <dbReference type="ChEBI" id="CHEBI:35235"/>
        <dbReference type="ChEBI" id="CHEBI:43474"/>
        <dbReference type="ChEBI" id="CHEBI:58173"/>
        <dbReference type="ChEBI" id="CHEBI:456216"/>
        <dbReference type="EC" id="6.3.2.2"/>
    </reaction>
</comment>
<evidence type="ECO:0000256" key="3">
    <source>
        <dbReference type="ARBA" id="ARBA00022741"/>
    </source>
</evidence>
<dbReference type="InterPro" id="IPR006336">
    <property type="entry name" value="GCS2"/>
</dbReference>
<accession>A0A7W3ZQD4</accession>
<dbReference type="Pfam" id="PF04107">
    <property type="entry name" value="GCS2"/>
    <property type="match status" value="1"/>
</dbReference>
<dbReference type="InterPro" id="IPR014746">
    <property type="entry name" value="Gln_synth/guanido_kin_cat_dom"/>
</dbReference>
<evidence type="ECO:0000256" key="2">
    <source>
        <dbReference type="ARBA" id="ARBA00022598"/>
    </source>
</evidence>
<reference evidence="7" key="1">
    <citation type="submission" date="2020-05" db="EMBL/GenBank/DDBJ databases">
        <title>Classification of alakaliphilic streptomycetes isolated from an alkaline soil next to Lonar Crater, India and a proposal for the recognition of Streptomyces alkaliterrae sp. nov.</title>
        <authorList>
            <person name="Golinska P."/>
        </authorList>
    </citation>
    <scope>NUCLEOTIDE SEQUENCE [LARGE SCALE GENOMIC DNA]</scope>
    <source>
        <strain evidence="7">OF3</strain>
    </source>
</reference>
<dbReference type="EMBL" id="JABJWZ010000517">
    <property type="protein sequence ID" value="MBB1256944.1"/>
    <property type="molecule type" value="Genomic_DNA"/>
</dbReference>
<evidence type="ECO:0000313" key="7">
    <source>
        <dbReference type="Proteomes" id="UP000525686"/>
    </source>
</evidence>
<evidence type="ECO:0000313" key="6">
    <source>
        <dbReference type="EMBL" id="MBB1256944.1"/>
    </source>
</evidence>
<organism evidence="6 7">
    <name type="scientific">Streptomyces alkaliterrae</name>
    <dbReference type="NCBI Taxonomy" id="2213162"/>
    <lineage>
        <taxon>Bacteria</taxon>
        <taxon>Bacillati</taxon>
        <taxon>Actinomycetota</taxon>
        <taxon>Actinomycetes</taxon>
        <taxon>Kitasatosporales</taxon>
        <taxon>Streptomycetaceae</taxon>
        <taxon>Streptomyces</taxon>
    </lineage>
</organism>
<dbReference type="PANTHER" id="PTHR34378:SF1">
    <property type="entry name" value="GLUTAMATE--CYSTEINE LIGASE, CHLOROPLASTIC"/>
    <property type="match status" value="1"/>
</dbReference>
<dbReference type="GO" id="GO:0004357">
    <property type="term" value="F:glutamate-cysteine ligase activity"/>
    <property type="evidence" value="ECO:0007669"/>
    <property type="project" value="UniProtKB-EC"/>
</dbReference>
<name>A0A7W3ZQD4_9ACTN</name>
<dbReference type="PANTHER" id="PTHR34378">
    <property type="entry name" value="GLUTAMATE--CYSTEINE LIGASE, CHLOROPLASTIC"/>
    <property type="match status" value="1"/>
</dbReference>
<evidence type="ECO:0000256" key="1">
    <source>
        <dbReference type="ARBA" id="ARBA00012220"/>
    </source>
</evidence>
<dbReference type="SUPFAM" id="SSF55931">
    <property type="entry name" value="Glutamine synthetase/guanido kinase"/>
    <property type="match status" value="1"/>
</dbReference>
<dbReference type="InterPro" id="IPR035434">
    <property type="entry name" value="GCL_bact_plant"/>
</dbReference>
<keyword evidence="4" id="KW-0067">ATP-binding</keyword>
<sequence>VHWALGDCPRAQWTRYALDATLLCVRREATGAGPPDWTAPRDLTFRGWLRGGCRERPPTVDDLDYHLGTLFPPVRPRGWLELRMMDAQLDDGWMAAVAIAATLMDDPKAAEIAYAAVEHLTSPDLWLRAARNGPADPVLGPVVRTCVATAVEALGRSDPGGPAHRAAEQFAERYAGRGRCPADDCLADRIGVM</sequence>
<dbReference type="AlphaFoldDB" id="A0A7W3ZQD4"/>
<evidence type="ECO:0000256" key="5">
    <source>
        <dbReference type="ARBA" id="ARBA00048819"/>
    </source>
</evidence>
<keyword evidence="2 6" id="KW-0436">Ligase</keyword>
<dbReference type="Gene3D" id="3.30.590.20">
    <property type="match status" value="1"/>
</dbReference>
<feature type="non-terminal residue" evidence="6">
    <location>
        <position position="1"/>
    </location>
</feature>
<dbReference type="GO" id="GO:0006750">
    <property type="term" value="P:glutathione biosynthetic process"/>
    <property type="evidence" value="ECO:0007669"/>
    <property type="project" value="InterPro"/>
</dbReference>